<organism evidence="6 8">
    <name type="scientific">Polypedilum vanderplanki</name>
    <name type="common">Sleeping chironomid midge</name>
    <dbReference type="NCBI Taxonomy" id="319348"/>
    <lineage>
        <taxon>Eukaryota</taxon>
        <taxon>Metazoa</taxon>
        <taxon>Ecdysozoa</taxon>
        <taxon>Arthropoda</taxon>
        <taxon>Hexapoda</taxon>
        <taxon>Insecta</taxon>
        <taxon>Pterygota</taxon>
        <taxon>Neoptera</taxon>
        <taxon>Endopterygota</taxon>
        <taxon>Diptera</taxon>
        <taxon>Nematocera</taxon>
        <taxon>Chironomoidea</taxon>
        <taxon>Chironomidae</taxon>
        <taxon>Chironominae</taxon>
        <taxon>Polypedilum</taxon>
        <taxon>Polypedilum</taxon>
    </lineage>
</organism>
<dbReference type="EMBL" id="JADBJN010000002">
    <property type="protein sequence ID" value="KAG5677541.1"/>
    <property type="molecule type" value="Genomic_DNA"/>
</dbReference>
<reference evidence="6" key="1">
    <citation type="submission" date="2021-03" db="EMBL/GenBank/DDBJ databases">
        <title>Chromosome level genome of the anhydrobiotic midge Polypedilum vanderplanki.</title>
        <authorList>
            <person name="Yoshida Y."/>
            <person name="Kikawada T."/>
            <person name="Gusev O."/>
        </authorList>
    </citation>
    <scope>NUCLEOTIDE SEQUENCE</scope>
    <source>
        <strain evidence="6">NIAS01</strain>
        <tissue evidence="6">Whole body or cell culture</tissue>
    </source>
</reference>
<proteinExistence type="inferred from homology"/>
<evidence type="ECO:0000313" key="6">
    <source>
        <dbReference type="EMBL" id="KAG5666257.1"/>
    </source>
</evidence>
<comment type="subcellular location">
    <subcellularLocation>
        <location evidence="1">Mitochondrion</location>
    </subcellularLocation>
</comment>
<keyword evidence="3" id="KW-0496">Mitochondrion</keyword>
<dbReference type="GO" id="GO:0043023">
    <property type="term" value="F:ribosomal large subunit binding"/>
    <property type="evidence" value="ECO:0007669"/>
    <property type="project" value="TreeGrafter"/>
</dbReference>
<name>A0A9J6B8Q8_POLVA</name>
<dbReference type="OrthoDB" id="21330at2759"/>
<gene>
    <name evidence="7" type="ORF">PVAND_007293</name>
    <name evidence="6" type="ORF">PVAND_017786</name>
</gene>
<comment type="similarity">
    <text evidence="2">Belongs to the Iojap/RsfS family.</text>
</comment>
<evidence type="ECO:0000256" key="1">
    <source>
        <dbReference type="ARBA" id="ARBA00004173"/>
    </source>
</evidence>
<comment type="caution">
    <text evidence="6">The sequence shown here is derived from an EMBL/GenBank/DDBJ whole genome shotgun (WGS) entry which is preliminary data.</text>
</comment>
<accession>A0A9J6B8Q8</accession>
<dbReference type="Pfam" id="PF02410">
    <property type="entry name" value="RsfS"/>
    <property type="match status" value="1"/>
</dbReference>
<dbReference type="GO" id="GO:0090071">
    <property type="term" value="P:negative regulation of ribosome biogenesis"/>
    <property type="evidence" value="ECO:0007669"/>
    <property type="project" value="TreeGrafter"/>
</dbReference>
<evidence type="ECO:0000256" key="2">
    <source>
        <dbReference type="ARBA" id="ARBA00010574"/>
    </source>
</evidence>
<dbReference type="PANTHER" id="PTHR21043:SF0">
    <property type="entry name" value="MITOCHONDRIAL ASSEMBLY OF RIBOSOMAL LARGE SUBUNIT PROTEIN 1"/>
    <property type="match status" value="1"/>
</dbReference>
<dbReference type="EMBL" id="JADBJN010000010">
    <property type="protein sequence ID" value="KAG5666257.1"/>
    <property type="molecule type" value="Genomic_DNA"/>
</dbReference>
<dbReference type="AlphaFoldDB" id="A0A9J6B8Q8"/>
<dbReference type="SUPFAM" id="SSF81301">
    <property type="entry name" value="Nucleotidyltransferase"/>
    <property type="match status" value="1"/>
</dbReference>
<dbReference type="GO" id="GO:0017148">
    <property type="term" value="P:negative regulation of translation"/>
    <property type="evidence" value="ECO:0007669"/>
    <property type="project" value="TreeGrafter"/>
</dbReference>
<evidence type="ECO:0000256" key="5">
    <source>
        <dbReference type="ARBA" id="ARBA00073331"/>
    </source>
</evidence>
<comment type="function">
    <text evidence="4">Required for normal mitochondrial ribosome function and mitochondrial translation. May play a role in ribosome biogenesis by preventing premature association of the 28S and 39S ribosomal subunits. Interacts with mitochondrial ribosomal protein uL14m (MRPL14), probably blocking formation of intersubunit bridge B8, preventing association of the 28S and 39S ribosomal subunits. Addition to isolated mitochondrial ribosomal subunits partially inhibits translation, probably by interfering with the association of the 28S and 39S ribosomal subunits and the formation of functional ribosomes. May also participate in the assembly and/or regulation of the stability of the large subunit of the mitochondrial ribosome. May function as a ribosomal silencing factor.</text>
</comment>
<keyword evidence="8" id="KW-1185">Reference proteome</keyword>
<dbReference type="InterPro" id="IPR004394">
    <property type="entry name" value="Iojap/RsfS/C7orf30"/>
</dbReference>
<evidence type="ECO:0000313" key="8">
    <source>
        <dbReference type="Proteomes" id="UP001107558"/>
    </source>
</evidence>
<dbReference type="FunFam" id="3.30.460.10:FF:000018">
    <property type="entry name" value="Mitochondrial assembly of ribosomal large subunit 1"/>
    <property type="match status" value="1"/>
</dbReference>
<dbReference type="NCBIfam" id="TIGR00090">
    <property type="entry name" value="rsfS_iojap_ybeB"/>
    <property type="match status" value="1"/>
</dbReference>
<sequence>MLRRIKTIHKFCNIRTFRHSAVLRKNQSDDGDKKDLSSSIATKFQVFKNESVGIIFDVEEERARRMKQIEEGISEEDEQQEQSESIPSIYADLNLERGKTGVFDIEDLVELLKKENAIDLCVIKIAPELSYVDYMVIATGSTYRHMLGMSSFVRKVYKMKRNKNDPIPKIEGETCKNWMAMDLGNIALHIFSQSAREYYNLESLWLLGEEYEKKIRGRDAPNQLYEQFFNPSQKNNEVIEKEEESIAKS</sequence>
<dbReference type="PANTHER" id="PTHR21043">
    <property type="entry name" value="IOJAP SUPERFAMILY ORTHOLOG"/>
    <property type="match status" value="1"/>
</dbReference>
<evidence type="ECO:0000256" key="4">
    <source>
        <dbReference type="ARBA" id="ARBA00053669"/>
    </source>
</evidence>
<dbReference type="GO" id="GO:0005739">
    <property type="term" value="C:mitochondrion"/>
    <property type="evidence" value="ECO:0007669"/>
    <property type="project" value="UniProtKB-SubCell"/>
</dbReference>
<dbReference type="HAMAP" id="MF_01477">
    <property type="entry name" value="Iojap_RsfS"/>
    <property type="match status" value="1"/>
</dbReference>
<evidence type="ECO:0000313" key="7">
    <source>
        <dbReference type="EMBL" id="KAG5677541.1"/>
    </source>
</evidence>
<dbReference type="Proteomes" id="UP001107558">
    <property type="component" value="Chromosome 2"/>
</dbReference>
<dbReference type="Gene3D" id="3.30.460.10">
    <property type="entry name" value="Beta Polymerase, domain 2"/>
    <property type="match status" value="1"/>
</dbReference>
<dbReference type="InterPro" id="IPR043519">
    <property type="entry name" value="NT_sf"/>
</dbReference>
<protein>
    <recommendedName>
        <fullName evidence="5">Mitochondrial assembly of ribosomal large subunit protein 1</fullName>
    </recommendedName>
</protein>
<evidence type="ECO:0000256" key="3">
    <source>
        <dbReference type="ARBA" id="ARBA00023128"/>
    </source>
</evidence>